<comment type="subcellular location">
    <subcellularLocation>
        <location evidence="11">Plastid</location>
        <location evidence="11">Chloroplast</location>
    </subcellularLocation>
</comment>
<dbReference type="GO" id="GO:0009507">
    <property type="term" value="C:chloroplast"/>
    <property type="evidence" value="ECO:0007669"/>
    <property type="project" value="UniProtKB-SubCell"/>
</dbReference>
<dbReference type="GO" id="GO:0005978">
    <property type="term" value="P:glycogen biosynthetic process"/>
    <property type="evidence" value="ECO:0007669"/>
    <property type="project" value="InterPro"/>
</dbReference>
<protein>
    <recommendedName>
        <fullName evidence="4 11">Glucose-1-phosphate adenylyltransferase</fullName>
        <ecNumber evidence="4 11">2.7.7.27</ecNumber>
    </recommendedName>
    <alternativeName>
        <fullName evidence="11">ADP-glucose pyrophosphorylase</fullName>
    </alternativeName>
</protein>
<comment type="subunit">
    <text evidence="11">Heterotetramer.</text>
</comment>
<dbReference type="GO" id="GO:0005524">
    <property type="term" value="F:ATP binding"/>
    <property type="evidence" value="ECO:0007669"/>
    <property type="project" value="UniProtKB-KW"/>
</dbReference>
<sequence>MAHQFAASTSSLPCSARGGARPFSGARSRGRVVSRRSTQTRAVSDLLSSVDTITPDQLTRVRSEDLQTSKTVLGVILGGGAGTRLYPLTKKRAKPAVPLGANYRLIDIPVSNCINSNVNKVYCLTQFNSASLNRHLSQAYNANVGSFSNTGFVEVLAAQQSPTNPDWFQGTSDAVRQYLWLFEEQVKSGIEDLLILSGDHLYRMDYEAFVRHHRVTDADITVAALPMDEERAPAFGLMKIDDAGRIIDFAEKPTGEELQSMKVDTTVLGLSADRAKENPFIASMGIYVFKASAMLDLLEIHFPDANDFGSEIIPGAKDLGLNVQAYLFDGYWEDIGTISAFYNSNLALTDPNPVFSFYDRSAPIYTMSRYLPPSKLLECEISDSIIGDGCNIREAAIKHSVIGLRTLIGENCVIEDSMIMGADYYERMEECELMPGCLPIGVGANCVIKKAIVDKNVRIGPNCQIINKDNVQEANHEEDGYIIKDGIIVLIKDSVIAANTII</sequence>
<keyword evidence="8 11" id="KW-0547">Nucleotide-binding</keyword>
<dbReference type="GO" id="GO:0019252">
    <property type="term" value="P:starch biosynthetic process"/>
    <property type="evidence" value="ECO:0007669"/>
    <property type="project" value="UniProtKB-UniPathway"/>
</dbReference>
<comment type="pathway">
    <text evidence="2 11">Glycan biosynthesis; starch biosynthesis.</text>
</comment>
<evidence type="ECO:0000256" key="1">
    <source>
        <dbReference type="ARBA" id="ARBA00000956"/>
    </source>
</evidence>
<evidence type="ECO:0000313" key="15">
    <source>
        <dbReference type="Proteomes" id="UP000660262"/>
    </source>
</evidence>
<dbReference type="SUPFAM" id="SSF53448">
    <property type="entry name" value="Nucleotide-diphospho-sugar transferases"/>
    <property type="match status" value="1"/>
</dbReference>
<comment type="caution">
    <text evidence="14">The sequence shown here is derived from an EMBL/GenBank/DDBJ whole genome shotgun (WGS) entry which is preliminary data.</text>
</comment>
<dbReference type="CDD" id="cd04651">
    <property type="entry name" value="LbH_G1P_AT_C"/>
    <property type="match status" value="1"/>
</dbReference>
<evidence type="ECO:0000256" key="3">
    <source>
        <dbReference type="ARBA" id="ARBA00010443"/>
    </source>
</evidence>
<evidence type="ECO:0000313" key="14">
    <source>
        <dbReference type="EMBL" id="GHP07080.1"/>
    </source>
</evidence>
<dbReference type="InterPro" id="IPR011004">
    <property type="entry name" value="Trimer_LpxA-like_sf"/>
</dbReference>
<dbReference type="PROSITE" id="PS00809">
    <property type="entry name" value="ADP_GLC_PYROPHOSPH_2"/>
    <property type="match status" value="1"/>
</dbReference>
<keyword evidence="15" id="KW-1185">Reference proteome</keyword>
<dbReference type="InterPro" id="IPR005835">
    <property type="entry name" value="NTP_transferase_dom"/>
</dbReference>
<dbReference type="AlphaFoldDB" id="A0A830HMR9"/>
<keyword evidence="11" id="KW-0934">Plastid</keyword>
<dbReference type="FunFam" id="3.90.550.10:FF:000030">
    <property type="entry name" value="Glucose-1-phosphate adenylyltransferase"/>
    <property type="match status" value="1"/>
</dbReference>
<reference evidence="14" key="1">
    <citation type="submission" date="2020-10" db="EMBL/GenBank/DDBJ databases">
        <title>Unveiling of a novel bifunctional photoreceptor, Dualchrome1, isolated from a cosmopolitan green alga.</title>
        <authorList>
            <person name="Suzuki S."/>
            <person name="Kawachi M."/>
        </authorList>
    </citation>
    <scope>NUCLEOTIDE SEQUENCE</scope>
    <source>
        <strain evidence="14">NIES 2893</strain>
    </source>
</reference>
<dbReference type="Gene3D" id="3.90.550.10">
    <property type="entry name" value="Spore Coat Polysaccharide Biosynthesis Protein SpsA, Chain A"/>
    <property type="match status" value="1"/>
</dbReference>
<organism evidence="14 15">
    <name type="scientific">Pycnococcus provasolii</name>
    <dbReference type="NCBI Taxonomy" id="41880"/>
    <lineage>
        <taxon>Eukaryota</taxon>
        <taxon>Viridiplantae</taxon>
        <taxon>Chlorophyta</taxon>
        <taxon>Pseudoscourfieldiophyceae</taxon>
        <taxon>Pseudoscourfieldiales</taxon>
        <taxon>Pycnococcaceae</taxon>
        <taxon>Pycnococcus</taxon>
    </lineage>
</organism>
<accession>A0A830HMR9</accession>
<keyword evidence="5" id="KW-0021">Allosteric enzyme</keyword>
<dbReference type="NCBIfam" id="NF002772">
    <property type="entry name" value="PRK02862.1"/>
    <property type="match status" value="1"/>
</dbReference>
<dbReference type="InterPro" id="IPR029044">
    <property type="entry name" value="Nucleotide-diphossugar_trans"/>
</dbReference>
<dbReference type="Pfam" id="PF25247">
    <property type="entry name" value="LbH_GLGC"/>
    <property type="match status" value="1"/>
</dbReference>
<feature type="region of interest" description="Disordered" evidence="12">
    <location>
        <begin position="1"/>
        <end position="37"/>
    </location>
</feature>
<keyword evidence="10 11" id="KW-0750">Starch biosynthesis</keyword>
<gene>
    <name evidence="14" type="ORF">PPROV_000582300</name>
</gene>
<evidence type="ECO:0000256" key="12">
    <source>
        <dbReference type="SAM" id="MobiDB-lite"/>
    </source>
</evidence>
<evidence type="ECO:0000256" key="7">
    <source>
        <dbReference type="ARBA" id="ARBA00022695"/>
    </source>
</evidence>
<dbReference type="Proteomes" id="UP000660262">
    <property type="component" value="Unassembled WGS sequence"/>
</dbReference>
<evidence type="ECO:0000256" key="5">
    <source>
        <dbReference type="ARBA" id="ARBA00022533"/>
    </source>
</evidence>
<dbReference type="Gene3D" id="2.160.10.10">
    <property type="entry name" value="Hexapeptide repeat proteins"/>
    <property type="match status" value="1"/>
</dbReference>
<dbReference type="SUPFAM" id="SSF51161">
    <property type="entry name" value="Trimeric LpxA-like enzymes"/>
    <property type="match status" value="1"/>
</dbReference>
<dbReference type="Pfam" id="PF00483">
    <property type="entry name" value="NTP_transferase"/>
    <property type="match status" value="1"/>
</dbReference>
<evidence type="ECO:0000256" key="4">
    <source>
        <dbReference type="ARBA" id="ARBA00012460"/>
    </source>
</evidence>
<dbReference type="PANTHER" id="PTHR43523">
    <property type="entry name" value="GLUCOSE-1-PHOSPHATE ADENYLYLTRANSFERASE-RELATED"/>
    <property type="match status" value="1"/>
</dbReference>
<comment type="function">
    <text evidence="11">This protein plays a role in synthesis of starch. It catalyzes the synthesis of the activated glycosyl donor, ADP-glucose from Glc-1-P and ATP.</text>
</comment>
<evidence type="ECO:0000256" key="8">
    <source>
        <dbReference type="ARBA" id="ARBA00022741"/>
    </source>
</evidence>
<comment type="similarity">
    <text evidence="3 11">Belongs to the bacterial/plant glucose-1-phosphate adenylyltransferase family.</text>
</comment>
<dbReference type="UniPathway" id="UPA00152"/>
<keyword evidence="11" id="KW-0150">Chloroplast</keyword>
<evidence type="ECO:0000256" key="2">
    <source>
        <dbReference type="ARBA" id="ARBA00004727"/>
    </source>
</evidence>
<dbReference type="EMBL" id="BNJQ01000015">
    <property type="protein sequence ID" value="GHP07080.1"/>
    <property type="molecule type" value="Genomic_DNA"/>
</dbReference>
<evidence type="ECO:0000256" key="6">
    <source>
        <dbReference type="ARBA" id="ARBA00022679"/>
    </source>
</evidence>
<dbReference type="PANTHER" id="PTHR43523:SF12">
    <property type="entry name" value="GLUCOSE-1-PHOSPHATE ADENYLYLTRANSFERASE LARGE SUBUNIT 1, CHLOROPLASTIC-RELATED"/>
    <property type="match status" value="1"/>
</dbReference>
<feature type="domain" description="Nucleotidyl transferase" evidence="13">
    <location>
        <begin position="74"/>
        <end position="349"/>
    </location>
</feature>
<dbReference type="EC" id="2.7.7.27" evidence="4 11"/>
<feature type="compositionally biased region" description="Polar residues" evidence="12">
    <location>
        <begin position="1"/>
        <end position="13"/>
    </location>
</feature>
<dbReference type="GO" id="GO:0008878">
    <property type="term" value="F:glucose-1-phosphate adenylyltransferase activity"/>
    <property type="evidence" value="ECO:0007669"/>
    <property type="project" value="UniProtKB-EC"/>
</dbReference>
<dbReference type="CDD" id="cd02508">
    <property type="entry name" value="ADP_Glucose_PP"/>
    <property type="match status" value="1"/>
</dbReference>
<keyword evidence="9 11" id="KW-0067">ATP-binding</keyword>
<evidence type="ECO:0000259" key="13">
    <source>
        <dbReference type="Pfam" id="PF00483"/>
    </source>
</evidence>
<evidence type="ECO:0000256" key="9">
    <source>
        <dbReference type="ARBA" id="ARBA00022840"/>
    </source>
</evidence>
<dbReference type="OrthoDB" id="1733332at2759"/>
<keyword evidence="7 11" id="KW-0548">Nucleotidyltransferase</keyword>
<evidence type="ECO:0000256" key="10">
    <source>
        <dbReference type="ARBA" id="ARBA00022922"/>
    </source>
</evidence>
<keyword evidence="6 11" id="KW-0808">Transferase</keyword>
<evidence type="ECO:0000256" key="11">
    <source>
        <dbReference type="RuleBase" id="RU362093"/>
    </source>
</evidence>
<dbReference type="PROSITE" id="PS00808">
    <property type="entry name" value="ADP_GLC_PYROPHOSPH_1"/>
    <property type="match status" value="1"/>
</dbReference>
<name>A0A830HMR9_9CHLO</name>
<dbReference type="InterPro" id="IPR011831">
    <property type="entry name" value="ADP-Glc_PPase"/>
</dbReference>
<dbReference type="InterPro" id="IPR005836">
    <property type="entry name" value="ADP_Glu_pyroP_CS"/>
</dbReference>
<proteinExistence type="inferred from homology"/>
<dbReference type="NCBIfam" id="TIGR02091">
    <property type="entry name" value="glgC"/>
    <property type="match status" value="1"/>
</dbReference>
<dbReference type="PROSITE" id="PS00810">
    <property type="entry name" value="ADP_GLC_PYROPHOSPH_3"/>
    <property type="match status" value="1"/>
</dbReference>
<comment type="catalytic activity">
    <reaction evidence="1 11">
        <text>alpha-D-glucose 1-phosphate + ATP + H(+) = ADP-alpha-D-glucose + diphosphate</text>
        <dbReference type="Rhea" id="RHEA:12120"/>
        <dbReference type="ChEBI" id="CHEBI:15378"/>
        <dbReference type="ChEBI" id="CHEBI:30616"/>
        <dbReference type="ChEBI" id="CHEBI:33019"/>
        <dbReference type="ChEBI" id="CHEBI:57498"/>
        <dbReference type="ChEBI" id="CHEBI:58601"/>
        <dbReference type="EC" id="2.7.7.27"/>
    </reaction>
</comment>